<keyword evidence="2" id="KW-0677">Repeat</keyword>
<evidence type="ECO:0000259" key="5">
    <source>
        <dbReference type="SMART" id="SM00237"/>
    </source>
</evidence>
<dbReference type="EMBL" id="MTYJ01000171">
    <property type="protein sequence ID" value="OQV11438.1"/>
    <property type="molecule type" value="Genomic_DNA"/>
</dbReference>
<evidence type="ECO:0000313" key="7">
    <source>
        <dbReference type="Proteomes" id="UP000192578"/>
    </source>
</evidence>
<dbReference type="AlphaFoldDB" id="A0A1W0W8E3"/>
<dbReference type="InterPro" id="IPR003644">
    <property type="entry name" value="Calx_beta"/>
</dbReference>
<evidence type="ECO:0000256" key="3">
    <source>
        <dbReference type="ARBA" id="ARBA00022837"/>
    </source>
</evidence>
<dbReference type="InterPro" id="IPR038081">
    <property type="entry name" value="CalX-like_sf"/>
</dbReference>
<sequence length="787" mass="87492">MRRKTFFIQRGLTENEIILLGNYDHQDKSDSTSVAAAEYECLNCGETDEIGPKALDAIRRIGLSPSSGQLSEKSITKLHHQEKDATRQTLPRYDMVSSWNPIQQPKKLRFYPEENVKIVNDDSWKDGMLAAAPRSPAVGAPVVRGPAPIMIGKSGGIPPRKPQSGRRLNGTGSTISFAKTRYETSEPANSRRAHWLSVLILREGNLSRSDTVRVVTKNGTARSGQDFETVDTVVNFAINHSQEIIQIRIIHDDLTESNENFTVHLYPLRRTLADVLKSTTTVTIQAQQPLTGANVRFPGLPLVTSLSNYERPVLGGWVAIGEPVICLTSCNPRHPDYARTGRVCNMEGIDDSQTVYSWKISHPLDDSMTLEPLQFIRSAAWFASINDAVLDSIYYTNGSIVQCSARAVTRNSQAGFESTSEIVTAVSIDAKCPYSKGRANTVHIDPYQASLSNMKNGDVKVSVIIPHRTGLVPLISTARITDLHMMLGSDGTRTAEHTCSNMIAGNELKTSDGFLRHRSSRDRGAKVTPLEKLRGNRTLEFYRNLDIVNCQWTFETTYSMSEVINMCSGKLVSDTTLQTATRREVSIQLPLFVSYAYFTNSIGQPWKHFDQSTTLDIVFTYNSPLTWSPEIPVGMPVPAAPIPPSALAGPDLSASLELQTLTPFPTDLKVLQVKIVENSHHMNVRFKTKPKFRGKFVTQDSRGKISASVRQVAIPATEFELKLLRTQENAAQPQQLWRFRTLRAAKMNYIGMYNITLIPCEFPANSNSTNDCTVQPPVVFNVYITDH</sequence>
<dbReference type="GO" id="GO:0007154">
    <property type="term" value="P:cell communication"/>
    <property type="evidence" value="ECO:0007669"/>
    <property type="project" value="InterPro"/>
</dbReference>
<dbReference type="Gene3D" id="2.60.40.2030">
    <property type="match status" value="1"/>
</dbReference>
<gene>
    <name evidence="6" type="ORF">BV898_14234</name>
</gene>
<keyword evidence="1" id="KW-0732">Signal</keyword>
<evidence type="ECO:0000313" key="6">
    <source>
        <dbReference type="EMBL" id="OQV11438.1"/>
    </source>
</evidence>
<dbReference type="InterPro" id="IPR051561">
    <property type="entry name" value="FRAS1_ECM"/>
</dbReference>
<evidence type="ECO:0000256" key="4">
    <source>
        <dbReference type="SAM" id="MobiDB-lite"/>
    </source>
</evidence>
<dbReference type="PANTHER" id="PTHR45739">
    <property type="entry name" value="MATRIX PROTEIN, PUTATIVE-RELATED"/>
    <property type="match status" value="1"/>
</dbReference>
<dbReference type="SUPFAM" id="SSF141072">
    <property type="entry name" value="CalX-like"/>
    <property type="match status" value="1"/>
</dbReference>
<dbReference type="SMART" id="SM00237">
    <property type="entry name" value="Calx_beta"/>
    <property type="match status" value="1"/>
</dbReference>
<dbReference type="GO" id="GO:0009653">
    <property type="term" value="P:anatomical structure morphogenesis"/>
    <property type="evidence" value="ECO:0007669"/>
    <property type="project" value="TreeGrafter"/>
</dbReference>
<accession>A0A1W0W8E3</accession>
<comment type="caution">
    <text evidence="6">The sequence shown here is derived from an EMBL/GenBank/DDBJ whole genome shotgun (WGS) entry which is preliminary data.</text>
</comment>
<dbReference type="PANTHER" id="PTHR45739:SF8">
    <property type="entry name" value="FRAS1-RELATED EXTRACELLULAR MATRIX PROTEIN 1"/>
    <property type="match status" value="1"/>
</dbReference>
<keyword evidence="7" id="KW-1185">Reference proteome</keyword>
<feature type="domain" description="Calx-beta" evidence="5">
    <location>
        <begin position="171"/>
        <end position="266"/>
    </location>
</feature>
<dbReference type="GO" id="GO:0016020">
    <property type="term" value="C:membrane"/>
    <property type="evidence" value="ECO:0007669"/>
    <property type="project" value="InterPro"/>
</dbReference>
<name>A0A1W0W8E3_HYPEX</name>
<evidence type="ECO:0000256" key="2">
    <source>
        <dbReference type="ARBA" id="ARBA00022737"/>
    </source>
</evidence>
<dbReference type="Pfam" id="PF03160">
    <property type="entry name" value="Calx-beta"/>
    <property type="match status" value="1"/>
</dbReference>
<feature type="region of interest" description="Disordered" evidence="4">
    <location>
        <begin position="151"/>
        <end position="172"/>
    </location>
</feature>
<evidence type="ECO:0000256" key="1">
    <source>
        <dbReference type="ARBA" id="ARBA00022729"/>
    </source>
</evidence>
<keyword evidence="3" id="KW-0106">Calcium</keyword>
<dbReference type="OrthoDB" id="430044at2759"/>
<reference evidence="7" key="1">
    <citation type="submission" date="2017-01" db="EMBL/GenBank/DDBJ databases">
        <title>Comparative genomics of anhydrobiosis in the tardigrade Hypsibius dujardini.</title>
        <authorList>
            <person name="Yoshida Y."/>
            <person name="Koutsovoulos G."/>
            <person name="Laetsch D."/>
            <person name="Stevens L."/>
            <person name="Kumar S."/>
            <person name="Horikawa D."/>
            <person name="Ishino K."/>
            <person name="Komine S."/>
            <person name="Tomita M."/>
            <person name="Blaxter M."/>
            <person name="Arakawa K."/>
        </authorList>
    </citation>
    <scope>NUCLEOTIDE SEQUENCE [LARGE SCALE GENOMIC DNA]</scope>
    <source>
        <strain evidence="7">Z151</strain>
    </source>
</reference>
<proteinExistence type="predicted"/>
<organism evidence="6 7">
    <name type="scientific">Hypsibius exemplaris</name>
    <name type="common">Freshwater tardigrade</name>
    <dbReference type="NCBI Taxonomy" id="2072580"/>
    <lineage>
        <taxon>Eukaryota</taxon>
        <taxon>Metazoa</taxon>
        <taxon>Ecdysozoa</taxon>
        <taxon>Tardigrada</taxon>
        <taxon>Eutardigrada</taxon>
        <taxon>Parachela</taxon>
        <taxon>Hypsibioidea</taxon>
        <taxon>Hypsibiidae</taxon>
        <taxon>Hypsibius</taxon>
    </lineage>
</organism>
<dbReference type="Proteomes" id="UP000192578">
    <property type="component" value="Unassembled WGS sequence"/>
</dbReference>
<protein>
    <submittedName>
        <fullName evidence="6">Extracellular matrix protein 3</fullName>
    </submittedName>
</protein>